<evidence type="ECO:0000256" key="3">
    <source>
        <dbReference type="ARBA" id="ARBA00022801"/>
    </source>
</evidence>
<dbReference type="InterPro" id="IPR006034">
    <property type="entry name" value="Asparaginase/glutaminase-like"/>
</dbReference>
<evidence type="ECO:0000256" key="4">
    <source>
        <dbReference type="ARBA" id="ARBA00049366"/>
    </source>
</evidence>
<evidence type="ECO:0000256" key="2">
    <source>
        <dbReference type="ARBA" id="ARBA00012920"/>
    </source>
</evidence>
<dbReference type="CDD" id="cd08964">
    <property type="entry name" value="L-asparaginase_II"/>
    <property type="match status" value="1"/>
</dbReference>
<dbReference type="SMART" id="SM00870">
    <property type="entry name" value="Asparaginase"/>
    <property type="match status" value="1"/>
</dbReference>
<gene>
    <name evidence="13" type="ORF">B0T10DRAFT_532103</name>
</gene>
<protein>
    <recommendedName>
        <fullName evidence="2">asparaginase</fullName>
        <ecNumber evidence="2">3.5.1.1</ecNumber>
    </recommendedName>
</protein>
<keyword evidence="14" id="KW-1185">Reference proteome</keyword>
<reference evidence="13 14" key="1">
    <citation type="journal article" date="2021" name="Nat. Commun.">
        <title>Genetic determinants of endophytism in the Arabidopsis root mycobiome.</title>
        <authorList>
            <person name="Mesny F."/>
            <person name="Miyauchi S."/>
            <person name="Thiergart T."/>
            <person name="Pickel B."/>
            <person name="Atanasova L."/>
            <person name="Karlsson M."/>
            <person name="Huettel B."/>
            <person name="Barry K.W."/>
            <person name="Haridas S."/>
            <person name="Chen C."/>
            <person name="Bauer D."/>
            <person name="Andreopoulos W."/>
            <person name="Pangilinan J."/>
            <person name="LaButti K."/>
            <person name="Riley R."/>
            <person name="Lipzen A."/>
            <person name="Clum A."/>
            <person name="Drula E."/>
            <person name="Henrissat B."/>
            <person name="Kohler A."/>
            <person name="Grigoriev I.V."/>
            <person name="Martin F.M."/>
            <person name="Hacquard S."/>
        </authorList>
    </citation>
    <scope>NUCLEOTIDE SEQUENCE [LARGE SCALE GENOMIC DNA]</scope>
    <source>
        <strain evidence="13 14">MPI-CAGE-CH-0241</strain>
    </source>
</reference>
<feature type="chain" id="PRO_5040269275" description="asparaginase" evidence="10">
    <location>
        <begin position="17"/>
        <end position="375"/>
    </location>
</feature>
<evidence type="ECO:0000256" key="7">
    <source>
        <dbReference type="PROSITE-ProRule" id="PRU10099"/>
    </source>
</evidence>
<evidence type="ECO:0000259" key="12">
    <source>
        <dbReference type="Pfam" id="PF17763"/>
    </source>
</evidence>
<dbReference type="InterPro" id="IPR004550">
    <property type="entry name" value="AsnASE_II"/>
</dbReference>
<dbReference type="PROSITE" id="PS00144">
    <property type="entry name" value="ASN_GLN_ASE_1"/>
    <property type="match status" value="1"/>
</dbReference>
<evidence type="ECO:0000256" key="5">
    <source>
        <dbReference type="PIRSR" id="PIRSR001220-1"/>
    </source>
</evidence>
<dbReference type="AlphaFoldDB" id="A0A9P8VXB5"/>
<evidence type="ECO:0000256" key="1">
    <source>
        <dbReference type="ARBA" id="ARBA00010518"/>
    </source>
</evidence>
<feature type="active site" evidence="7">
    <location>
        <position position="53"/>
    </location>
</feature>
<dbReference type="Gene3D" id="3.40.50.40">
    <property type="match status" value="1"/>
</dbReference>
<dbReference type="SUPFAM" id="SSF53774">
    <property type="entry name" value="Glutaminase/Asparaginase"/>
    <property type="match status" value="1"/>
</dbReference>
<keyword evidence="10" id="KW-0732">Signal</keyword>
<dbReference type="GO" id="GO:0006530">
    <property type="term" value="P:L-asparagine catabolic process"/>
    <property type="evidence" value="ECO:0007669"/>
    <property type="project" value="UniProtKB-ARBA"/>
</dbReference>
<dbReference type="InterPro" id="IPR027475">
    <property type="entry name" value="Asparaginase/glutaminase_AS2"/>
</dbReference>
<dbReference type="PROSITE" id="PS00917">
    <property type="entry name" value="ASN_GLN_ASE_2"/>
    <property type="match status" value="1"/>
</dbReference>
<dbReference type="SFLD" id="SFLDS00057">
    <property type="entry name" value="Glutaminase/Asparaginase"/>
    <property type="match status" value="1"/>
</dbReference>
<dbReference type="PANTHER" id="PTHR11707:SF28">
    <property type="entry name" value="60 KDA LYSOPHOSPHOLIPASE"/>
    <property type="match status" value="1"/>
</dbReference>
<dbReference type="InterPro" id="IPR020827">
    <property type="entry name" value="Asparaginase/glutaminase_AS1"/>
</dbReference>
<evidence type="ECO:0000256" key="6">
    <source>
        <dbReference type="PIRSR" id="PIRSR001220-2"/>
    </source>
</evidence>
<feature type="signal peptide" evidence="10">
    <location>
        <begin position="1"/>
        <end position="16"/>
    </location>
</feature>
<dbReference type="Proteomes" id="UP000777438">
    <property type="component" value="Unassembled WGS sequence"/>
</dbReference>
<sequence length="375" mass="40284">MRLLFFLLHLLSHQLAKPSWSLPRRQDFLKEASEFSCFNQSLPNITIYATGGTIAGSAGSTTQTTGYKAGVLGIQALVDAVPQLCEVANVRGVQAANVDSVNVNSAMLLELSHQIHDDLDSGHTQGAVITHGTDTLEESAFFLDLTIDSELPVVVTGSMRPATAISADGPMNLLSSVKLASSESARGRGVMIVLNDRIGSARFMSKSDANQLDAFQSTDGGLLGSFVNIQPVFFYPPARPLGHHHFDVREIPRWHRGEDGKLPQVDVLYAHQELNVGLFQAAIDLGAKGIVLAGLGAGYWTDVGSDKISRALQDSDIPVIVSRRPTWGCASSNGLEGIGAGYLNPQRARIQLQLALETGLETESIRAIFEHHGVH</sequence>
<feature type="domain" description="Asparaginase/glutaminase C-terminal" evidence="12">
    <location>
        <begin position="264"/>
        <end position="369"/>
    </location>
</feature>
<feature type="binding site" evidence="6">
    <location>
        <begin position="133"/>
        <end position="134"/>
    </location>
    <ligand>
        <name>substrate</name>
    </ligand>
</feature>
<evidence type="ECO:0000313" key="13">
    <source>
        <dbReference type="EMBL" id="KAH6879798.1"/>
    </source>
</evidence>
<dbReference type="Pfam" id="PF00710">
    <property type="entry name" value="Asparaginase"/>
    <property type="match status" value="1"/>
</dbReference>
<organism evidence="13 14">
    <name type="scientific">Thelonectria olida</name>
    <dbReference type="NCBI Taxonomy" id="1576542"/>
    <lineage>
        <taxon>Eukaryota</taxon>
        <taxon>Fungi</taxon>
        <taxon>Dikarya</taxon>
        <taxon>Ascomycota</taxon>
        <taxon>Pezizomycotina</taxon>
        <taxon>Sordariomycetes</taxon>
        <taxon>Hypocreomycetidae</taxon>
        <taxon>Hypocreales</taxon>
        <taxon>Nectriaceae</taxon>
        <taxon>Thelonectria</taxon>
    </lineage>
</organism>
<evidence type="ECO:0000256" key="8">
    <source>
        <dbReference type="PROSITE-ProRule" id="PRU10100"/>
    </source>
</evidence>
<name>A0A9P8VXB5_9HYPO</name>
<accession>A0A9P8VXB5</accession>
<dbReference type="NCBIfam" id="TIGR00520">
    <property type="entry name" value="asnASE_II"/>
    <property type="match status" value="1"/>
</dbReference>
<dbReference type="EC" id="3.5.1.1" evidence="2"/>
<dbReference type="GO" id="GO:0004067">
    <property type="term" value="F:asparaginase activity"/>
    <property type="evidence" value="ECO:0007669"/>
    <property type="project" value="UniProtKB-UniRule"/>
</dbReference>
<dbReference type="InterPro" id="IPR027473">
    <property type="entry name" value="L-asparaginase_C"/>
</dbReference>
<keyword evidence="3" id="KW-0378">Hydrolase</keyword>
<feature type="active site" description="O-isoaspartyl threonine intermediate" evidence="5">
    <location>
        <position position="53"/>
    </location>
</feature>
<comment type="catalytic activity">
    <reaction evidence="4">
        <text>L-asparagine + H2O = L-aspartate + NH4(+)</text>
        <dbReference type="Rhea" id="RHEA:21016"/>
        <dbReference type="ChEBI" id="CHEBI:15377"/>
        <dbReference type="ChEBI" id="CHEBI:28938"/>
        <dbReference type="ChEBI" id="CHEBI:29991"/>
        <dbReference type="ChEBI" id="CHEBI:58048"/>
        <dbReference type="EC" id="3.5.1.1"/>
    </reaction>
</comment>
<dbReference type="EMBL" id="JAGPYM010000028">
    <property type="protein sequence ID" value="KAH6879798.1"/>
    <property type="molecule type" value="Genomic_DNA"/>
</dbReference>
<comment type="similarity">
    <text evidence="1 9">Belongs to the asparaginase 1 family.</text>
</comment>
<dbReference type="InterPro" id="IPR036152">
    <property type="entry name" value="Asp/glu_Ase-like_sf"/>
</dbReference>
<dbReference type="PROSITE" id="PS51732">
    <property type="entry name" value="ASN_GLN_ASE_3"/>
    <property type="match status" value="1"/>
</dbReference>
<evidence type="ECO:0000256" key="10">
    <source>
        <dbReference type="SAM" id="SignalP"/>
    </source>
</evidence>
<evidence type="ECO:0000313" key="14">
    <source>
        <dbReference type="Proteomes" id="UP000777438"/>
    </source>
</evidence>
<feature type="domain" description="L-asparaginase N-terminal" evidence="11">
    <location>
        <begin position="44"/>
        <end position="236"/>
    </location>
</feature>
<dbReference type="FunFam" id="3.40.50.1170:FF:000001">
    <property type="entry name" value="L-asparaginase 2"/>
    <property type="match status" value="1"/>
</dbReference>
<dbReference type="PRINTS" id="PR00139">
    <property type="entry name" value="ASNGLNASE"/>
</dbReference>
<dbReference type="PIRSF" id="PIRSF001220">
    <property type="entry name" value="L-ASNase_gatD"/>
    <property type="match status" value="1"/>
</dbReference>
<dbReference type="InterPro" id="IPR040919">
    <property type="entry name" value="Asparaginase_C"/>
</dbReference>
<feature type="binding site" evidence="6">
    <location>
        <position position="100"/>
    </location>
    <ligand>
        <name>substrate</name>
    </ligand>
</feature>
<dbReference type="PIRSF" id="PIRSF500176">
    <property type="entry name" value="L_ASNase"/>
    <property type="match status" value="1"/>
</dbReference>
<dbReference type="InterPro" id="IPR037152">
    <property type="entry name" value="L-asparaginase_N_sf"/>
</dbReference>
<dbReference type="Gene3D" id="3.40.50.1170">
    <property type="entry name" value="L-asparaginase, N-terminal domain"/>
    <property type="match status" value="1"/>
</dbReference>
<dbReference type="PANTHER" id="PTHR11707">
    <property type="entry name" value="L-ASPARAGINASE"/>
    <property type="match status" value="1"/>
</dbReference>
<feature type="active site" evidence="8">
    <location>
        <position position="133"/>
    </location>
</feature>
<evidence type="ECO:0000256" key="9">
    <source>
        <dbReference type="RuleBase" id="RU004456"/>
    </source>
</evidence>
<dbReference type="OrthoDB" id="542841at2759"/>
<comment type="caution">
    <text evidence="13">The sequence shown here is derived from an EMBL/GenBank/DDBJ whole genome shotgun (WGS) entry which is preliminary data.</text>
</comment>
<dbReference type="Pfam" id="PF17763">
    <property type="entry name" value="Asparaginase_C"/>
    <property type="match status" value="1"/>
</dbReference>
<proteinExistence type="inferred from homology"/>
<dbReference type="InterPro" id="IPR027474">
    <property type="entry name" value="L-asparaginase_N"/>
</dbReference>
<evidence type="ECO:0000259" key="11">
    <source>
        <dbReference type="Pfam" id="PF00710"/>
    </source>
</evidence>